<evidence type="ECO:0000259" key="1">
    <source>
        <dbReference type="Pfam" id="PF01408"/>
    </source>
</evidence>
<sequence>MKHLKTAVIGVGHLGRFHAQKYASLSDLQGIYDANPARAAEVAQELNCRVFASIPELLSSVEAISIATPTSTHHEVAESALRAGVHCLVEKPFTLNIQEADALIALAQEKQLVLGVGHIKRVHPAIRHLRQAGYGAPRYLEAERLAPFKPRSLDIDVIMDLMIHDLDLTLLLTGAEPVDVRAVGVAAVTDKADMANAWVTLNNGSVANLAASRVVREPARRLRIFWQDRYASVDFIQNTLHIYHRGEGAVPGIPGVRDEAIDLPKKDALAAEIEDFLTAVMQQSPVFCDGQAGRRVLAAALQVRSAVDEFLSRKQEK</sequence>
<accession>A0A2I1DK36</accession>
<dbReference type="Pfam" id="PF01408">
    <property type="entry name" value="GFO_IDH_MocA"/>
    <property type="match status" value="1"/>
</dbReference>
<dbReference type="RefSeq" id="WP_101538365.1">
    <property type="nucleotide sequence ID" value="NZ_MXAV01000040.1"/>
</dbReference>
<dbReference type="FunCoup" id="A0A2I1DK36">
    <property type="interactions" value="12"/>
</dbReference>
<dbReference type="AlphaFoldDB" id="A0A2I1DK36"/>
<dbReference type="PANTHER" id="PTHR43377:SF1">
    <property type="entry name" value="BILIVERDIN REDUCTASE A"/>
    <property type="match status" value="1"/>
</dbReference>
<evidence type="ECO:0000313" key="3">
    <source>
        <dbReference type="EMBL" id="PKY10247.1"/>
    </source>
</evidence>
<organism evidence="3 4">
    <name type="scientific">Acidithiobacillus marinus</name>
    <dbReference type="NCBI Taxonomy" id="187490"/>
    <lineage>
        <taxon>Bacteria</taxon>
        <taxon>Pseudomonadati</taxon>
        <taxon>Pseudomonadota</taxon>
        <taxon>Acidithiobacillia</taxon>
        <taxon>Acidithiobacillales</taxon>
        <taxon>Acidithiobacillaceae</taxon>
        <taxon>Acidithiobacillus</taxon>
    </lineage>
</organism>
<name>A0A2I1DK36_9PROT</name>
<feature type="domain" description="GFO/IDH/MocA-like oxidoreductase" evidence="2">
    <location>
        <begin position="154"/>
        <end position="225"/>
    </location>
</feature>
<proteinExistence type="predicted"/>
<dbReference type="Gene3D" id="3.30.360.10">
    <property type="entry name" value="Dihydrodipicolinate Reductase, domain 2"/>
    <property type="match status" value="1"/>
</dbReference>
<dbReference type="PANTHER" id="PTHR43377">
    <property type="entry name" value="BILIVERDIN REDUCTASE A"/>
    <property type="match status" value="1"/>
</dbReference>
<dbReference type="InterPro" id="IPR036291">
    <property type="entry name" value="NAD(P)-bd_dom_sf"/>
</dbReference>
<dbReference type="Gene3D" id="3.40.50.720">
    <property type="entry name" value="NAD(P)-binding Rossmann-like Domain"/>
    <property type="match status" value="1"/>
</dbReference>
<protein>
    <submittedName>
        <fullName evidence="3">Oxidoreductase</fullName>
    </submittedName>
</protein>
<dbReference type="InParanoid" id="A0A2I1DK36"/>
<evidence type="ECO:0000313" key="4">
    <source>
        <dbReference type="Proteomes" id="UP000234329"/>
    </source>
</evidence>
<dbReference type="Pfam" id="PF22725">
    <property type="entry name" value="GFO_IDH_MocA_C3"/>
    <property type="match status" value="1"/>
</dbReference>
<comment type="caution">
    <text evidence="3">The sequence shown here is derived from an EMBL/GenBank/DDBJ whole genome shotgun (WGS) entry which is preliminary data.</text>
</comment>
<dbReference type="InterPro" id="IPR051450">
    <property type="entry name" value="Gfo/Idh/MocA_Oxidoreductases"/>
</dbReference>
<dbReference type="SUPFAM" id="SSF55347">
    <property type="entry name" value="Glyceraldehyde-3-phosphate dehydrogenase-like, C-terminal domain"/>
    <property type="match status" value="1"/>
</dbReference>
<dbReference type="InterPro" id="IPR000683">
    <property type="entry name" value="Gfo/Idh/MocA-like_OxRdtase_N"/>
</dbReference>
<keyword evidence="4" id="KW-1185">Reference proteome</keyword>
<dbReference type="GO" id="GO:0000166">
    <property type="term" value="F:nucleotide binding"/>
    <property type="evidence" value="ECO:0007669"/>
    <property type="project" value="InterPro"/>
</dbReference>
<dbReference type="Proteomes" id="UP000234329">
    <property type="component" value="Unassembled WGS sequence"/>
</dbReference>
<dbReference type="EMBL" id="MXAV01000040">
    <property type="protein sequence ID" value="PKY10247.1"/>
    <property type="molecule type" value="Genomic_DNA"/>
</dbReference>
<dbReference type="SUPFAM" id="SSF51735">
    <property type="entry name" value="NAD(P)-binding Rossmann-fold domains"/>
    <property type="match status" value="1"/>
</dbReference>
<feature type="domain" description="Gfo/Idh/MocA-like oxidoreductase N-terminal" evidence="1">
    <location>
        <begin position="5"/>
        <end position="118"/>
    </location>
</feature>
<gene>
    <name evidence="3" type="ORF">B1757_11055</name>
</gene>
<evidence type="ECO:0000259" key="2">
    <source>
        <dbReference type="Pfam" id="PF22725"/>
    </source>
</evidence>
<dbReference type="OrthoDB" id="5289637at2"/>
<reference evidence="3 4" key="1">
    <citation type="submission" date="2017-03" db="EMBL/GenBank/DDBJ databases">
        <title>Draft genime sequence of the acidophilic sulfur-oxidizing bacterium Acidithiobacillus sp. SH, isolated from seawater.</title>
        <authorList>
            <person name="Sharmin S."/>
            <person name="Tokuhisa M."/>
            <person name="Kanao T."/>
            <person name="Kamimura K."/>
        </authorList>
    </citation>
    <scope>NUCLEOTIDE SEQUENCE [LARGE SCALE GENOMIC DNA]</scope>
    <source>
        <strain evidence="3 4">SH</strain>
    </source>
</reference>
<dbReference type="InterPro" id="IPR055170">
    <property type="entry name" value="GFO_IDH_MocA-like_dom"/>
</dbReference>